<feature type="region of interest" description="Disordered" evidence="1">
    <location>
        <begin position="36"/>
        <end position="104"/>
    </location>
</feature>
<dbReference type="EMBL" id="JBAMIC010004070">
    <property type="protein sequence ID" value="KAK7088217.1"/>
    <property type="molecule type" value="Genomic_DNA"/>
</dbReference>
<evidence type="ECO:0000256" key="2">
    <source>
        <dbReference type="SAM" id="SignalP"/>
    </source>
</evidence>
<evidence type="ECO:0000256" key="1">
    <source>
        <dbReference type="SAM" id="MobiDB-lite"/>
    </source>
</evidence>
<dbReference type="AlphaFoldDB" id="A0AAN9FXE1"/>
<comment type="caution">
    <text evidence="3">The sequence shown here is derived from an EMBL/GenBank/DDBJ whole genome shotgun (WGS) entry which is preliminary data.</text>
</comment>
<organism evidence="3 4">
    <name type="scientific">Littorina saxatilis</name>
    <dbReference type="NCBI Taxonomy" id="31220"/>
    <lineage>
        <taxon>Eukaryota</taxon>
        <taxon>Metazoa</taxon>
        <taxon>Spiralia</taxon>
        <taxon>Lophotrochozoa</taxon>
        <taxon>Mollusca</taxon>
        <taxon>Gastropoda</taxon>
        <taxon>Caenogastropoda</taxon>
        <taxon>Littorinimorpha</taxon>
        <taxon>Littorinoidea</taxon>
        <taxon>Littorinidae</taxon>
        <taxon>Littorina</taxon>
    </lineage>
</organism>
<sequence>MWTLALIVAMAPALLHGFAFRPPDRQGFNMQSPWAQFRRPMFPSQNNGQFPHRSPFCRHPPPPPPGRGDNPEGPPSPSQNDEQLPPSYSSGDSSPSPPPFLLGAPDNVTEIILARLAALQQALANGASGSEPAGERQSRQV</sequence>
<name>A0AAN9FXE1_9CAEN</name>
<feature type="compositionally biased region" description="Pro residues" evidence="1">
    <location>
        <begin position="58"/>
        <end position="77"/>
    </location>
</feature>
<feature type="compositionally biased region" description="Low complexity" evidence="1">
    <location>
        <begin position="85"/>
        <end position="94"/>
    </location>
</feature>
<protein>
    <submittedName>
        <fullName evidence="3">Uncharacterized protein</fullName>
    </submittedName>
</protein>
<keyword evidence="4" id="KW-1185">Reference proteome</keyword>
<keyword evidence="2" id="KW-0732">Signal</keyword>
<proteinExistence type="predicted"/>
<evidence type="ECO:0000313" key="3">
    <source>
        <dbReference type="EMBL" id="KAK7088217.1"/>
    </source>
</evidence>
<feature type="chain" id="PRO_5042826519" evidence="2">
    <location>
        <begin position="18"/>
        <end position="141"/>
    </location>
</feature>
<gene>
    <name evidence="3" type="ORF">V1264_022156</name>
</gene>
<feature type="signal peptide" evidence="2">
    <location>
        <begin position="1"/>
        <end position="17"/>
    </location>
</feature>
<reference evidence="3 4" key="1">
    <citation type="submission" date="2024-02" db="EMBL/GenBank/DDBJ databases">
        <title>Chromosome-scale genome assembly of the rough periwinkle Littorina saxatilis.</title>
        <authorList>
            <person name="De Jode A."/>
            <person name="Faria R."/>
            <person name="Formenti G."/>
            <person name="Sims Y."/>
            <person name="Smith T.P."/>
            <person name="Tracey A."/>
            <person name="Wood J.M.D."/>
            <person name="Zagrodzka Z.B."/>
            <person name="Johannesson K."/>
            <person name="Butlin R.K."/>
            <person name="Leder E.H."/>
        </authorList>
    </citation>
    <scope>NUCLEOTIDE SEQUENCE [LARGE SCALE GENOMIC DNA]</scope>
    <source>
        <strain evidence="3">Snail1</strain>
        <tissue evidence="3">Muscle</tissue>
    </source>
</reference>
<accession>A0AAN9FXE1</accession>
<dbReference type="Proteomes" id="UP001374579">
    <property type="component" value="Unassembled WGS sequence"/>
</dbReference>
<evidence type="ECO:0000313" key="4">
    <source>
        <dbReference type="Proteomes" id="UP001374579"/>
    </source>
</evidence>